<dbReference type="SUPFAM" id="SSF57667">
    <property type="entry name" value="beta-beta-alpha zinc fingers"/>
    <property type="match status" value="1"/>
</dbReference>
<dbReference type="Proteomes" id="UP000016927">
    <property type="component" value="Unassembled WGS sequence"/>
</dbReference>
<dbReference type="InterPro" id="IPR036236">
    <property type="entry name" value="Znf_C2H2_sf"/>
</dbReference>
<evidence type="ECO:0000256" key="1">
    <source>
        <dbReference type="PROSITE-ProRule" id="PRU00042"/>
    </source>
</evidence>
<evidence type="ECO:0000313" key="4">
    <source>
        <dbReference type="Proteomes" id="UP000016927"/>
    </source>
</evidence>
<protein>
    <submittedName>
        <fullName evidence="3">Zinc finger C2H2 protein</fullName>
    </submittedName>
</protein>
<dbReference type="PROSITE" id="PS00028">
    <property type="entry name" value="ZINC_FINGER_C2H2_1"/>
    <property type="match status" value="1"/>
</dbReference>
<dbReference type="STRING" id="578461.R0KNR5"/>
<dbReference type="Gene3D" id="3.30.160.60">
    <property type="entry name" value="Classic Zinc Finger"/>
    <property type="match status" value="2"/>
</dbReference>
<feature type="domain" description="C2H2-type" evidence="2">
    <location>
        <begin position="63"/>
        <end position="90"/>
    </location>
</feature>
<dbReference type="PROSITE" id="PS50157">
    <property type="entry name" value="ZINC_FINGER_C2H2_2"/>
    <property type="match status" value="1"/>
</dbReference>
<dbReference type="HOGENOM" id="CLU_142390_0_0_1"/>
<dbReference type="OrthoDB" id="2188412at2759"/>
<evidence type="ECO:0000259" key="2">
    <source>
        <dbReference type="PROSITE" id="PS50157"/>
    </source>
</evidence>
<dbReference type="SMART" id="SM00355">
    <property type="entry name" value="ZnF_C2H2"/>
    <property type="match status" value="3"/>
</dbReference>
<name>R0KNR5_NOSB1</name>
<evidence type="ECO:0000313" key="3">
    <source>
        <dbReference type="EMBL" id="EOB11812.1"/>
    </source>
</evidence>
<keyword evidence="4" id="KW-1185">Reference proteome</keyword>
<dbReference type="AlphaFoldDB" id="R0KNR5"/>
<sequence>MDCKWKDCGLKNVEDLSNHIKIHIRDQKDNVCLWEGCSRFNESNASRGGFYTHCKSHAGDRNYKCNICDIDFSNVNVYYRHKRKHTLLEKKEEVNIAKISILGDLLTFHKKRTEDLLEDVAFKSDNLKFINGEIVEVITKYIKGENIYTDVKFWDQYLRK</sequence>
<organism evidence="3 4">
    <name type="scientific">Nosema bombycis (strain CQ1 / CVCC 102059)</name>
    <name type="common">Microsporidian parasite</name>
    <name type="synonym">Pebrine of silkworm</name>
    <dbReference type="NCBI Taxonomy" id="578461"/>
    <lineage>
        <taxon>Eukaryota</taxon>
        <taxon>Fungi</taxon>
        <taxon>Fungi incertae sedis</taxon>
        <taxon>Microsporidia</taxon>
        <taxon>Nosematidae</taxon>
        <taxon>Nosema</taxon>
    </lineage>
</organism>
<keyword evidence="1" id="KW-0862">Zinc</keyword>
<dbReference type="VEuPathDB" id="MicrosporidiaDB:NBO_792g0002"/>
<dbReference type="OMA" id="HEKADSY"/>
<accession>R0KNR5</accession>
<dbReference type="GO" id="GO:0008270">
    <property type="term" value="F:zinc ion binding"/>
    <property type="evidence" value="ECO:0007669"/>
    <property type="project" value="UniProtKB-KW"/>
</dbReference>
<dbReference type="InterPro" id="IPR013087">
    <property type="entry name" value="Znf_C2H2_type"/>
</dbReference>
<keyword evidence="1" id="KW-0479">Metal-binding</keyword>
<gene>
    <name evidence="3" type="primary">Z6B5</name>
    <name evidence="3" type="ORF">NBO_792g0002</name>
</gene>
<proteinExistence type="predicted"/>
<reference evidence="3 4" key="1">
    <citation type="journal article" date="2013" name="BMC Genomics">
        <title>Comparative genomics of parasitic silkworm microsporidia reveal an association between genome expansion and host adaptation.</title>
        <authorList>
            <person name="Pan G."/>
            <person name="Xu J."/>
            <person name="Li T."/>
            <person name="Xia Q."/>
            <person name="Liu S.L."/>
            <person name="Zhang G."/>
            <person name="Li S."/>
            <person name="Li C."/>
            <person name="Liu H."/>
            <person name="Yang L."/>
            <person name="Liu T."/>
            <person name="Zhang X."/>
            <person name="Wu Z."/>
            <person name="Fan W."/>
            <person name="Dang X."/>
            <person name="Xiang H."/>
            <person name="Tao M."/>
            <person name="Li Y."/>
            <person name="Hu J."/>
            <person name="Li Z."/>
            <person name="Lin L."/>
            <person name="Luo J."/>
            <person name="Geng L."/>
            <person name="Wang L."/>
            <person name="Long M."/>
            <person name="Wan Y."/>
            <person name="He N."/>
            <person name="Zhang Z."/>
            <person name="Lu C."/>
            <person name="Keeling P.J."/>
            <person name="Wang J."/>
            <person name="Xiang Z."/>
            <person name="Zhou Z."/>
        </authorList>
    </citation>
    <scope>NUCLEOTIDE SEQUENCE [LARGE SCALE GENOMIC DNA]</scope>
    <source>
        <strain evidence="4">CQ1 / CVCC 102059</strain>
    </source>
</reference>
<keyword evidence="1" id="KW-0863">Zinc-finger</keyword>
<dbReference type="EMBL" id="KB909699">
    <property type="protein sequence ID" value="EOB11812.1"/>
    <property type="molecule type" value="Genomic_DNA"/>
</dbReference>